<name>A0A0J1CXI4_9BURK</name>
<dbReference type="Pfam" id="PF01370">
    <property type="entry name" value="Epimerase"/>
    <property type="match status" value="1"/>
</dbReference>
<evidence type="ECO:0000313" key="5">
    <source>
        <dbReference type="Proteomes" id="UP000035963"/>
    </source>
</evidence>
<keyword evidence="5" id="KW-1185">Reference proteome</keyword>
<dbReference type="Gene3D" id="3.40.50.720">
    <property type="entry name" value="NAD(P)-binding Rossmann-like Domain"/>
    <property type="match status" value="1"/>
</dbReference>
<dbReference type="EMBL" id="AEJF01000096">
    <property type="protein sequence ID" value="KLU25262.1"/>
    <property type="molecule type" value="Genomic_DNA"/>
</dbReference>
<reference evidence="4 5" key="1">
    <citation type="journal article" date="2015" name="Genome Announc.">
        <title>Draft Genome Sequence of Burkholderia sp. Strain PML1(12), an Ectomycorrhizosphere-Inhabiting Bacterium with Effective Mineral-Weathering Ability.</title>
        <authorList>
            <person name="Uroz S."/>
            <person name="Oger P."/>
        </authorList>
    </citation>
    <scope>NUCLEOTIDE SEQUENCE [LARGE SCALE GENOMIC DNA]</scope>
    <source>
        <strain evidence="5">PML1(12)</strain>
    </source>
</reference>
<comment type="caution">
    <text evidence="4">The sequence shown here is derived from an EMBL/GenBank/DDBJ whole genome shotgun (WGS) entry which is preliminary data.</text>
</comment>
<organism evidence="4 5">
    <name type="scientific">Caballeronia mineralivorans PML1(12)</name>
    <dbReference type="NCBI Taxonomy" id="908627"/>
    <lineage>
        <taxon>Bacteria</taxon>
        <taxon>Pseudomonadati</taxon>
        <taxon>Pseudomonadota</taxon>
        <taxon>Betaproteobacteria</taxon>
        <taxon>Burkholderiales</taxon>
        <taxon>Burkholderiaceae</taxon>
        <taxon>Caballeronia</taxon>
    </lineage>
</organism>
<accession>A0A0J1CXI4</accession>
<dbReference type="PATRIC" id="fig|908627.4.peg.3556"/>
<gene>
    <name evidence="4" type="ORF">EOS_15940</name>
</gene>
<comment type="similarity">
    <text evidence="2">Belongs to the NAD(P)-dependent epimerase/dehydratase family.</text>
</comment>
<sequence length="266" mass="28862">MKTILVTGAAGGVATRVRPWLREHYNLRLLDLREAGGLAANETAIAGDMTDRDVVQQTTQGVDGILHLACTYSLDIDFEATLDANYRAQLYLLDACREFGIGRFVFASSHHVLGQHRVEGFAGDDAPVAPDGFYALSKVFGEAACALYAHRHGLKALSIRIGNADEQVADERRQHIWVSGRDLAQLIRIGLEHEDITHDVVYGVSRCPAPFFHNGRAVALGYAPQDSAVDHLAPAFLAREAMPPSAGPGFVGGPYVPQPLLVRTPR</sequence>
<dbReference type="InterPro" id="IPR036291">
    <property type="entry name" value="NAD(P)-bd_dom_sf"/>
</dbReference>
<dbReference type="RefSeq" id="WP_047847642.1">
    <property type="nucleotide sequence ID" value="NZ_AEJF01000096.1"/>
</dbReference>
<proteinExistence type="inferred from homology"/>
<dbReference type="OrthoDB" id="8770295at2"/>
<dbReference type="AlphaFoldDB" id="A0A0J1CXI4"/>
<dbReference type="InterPro" id="IPR001509">
    <property type="entry name" value="Epimerase_deHydtase"/>
</dbReference>
<dbReference type="SUPFAM" id="SSF51735">
    <property type="entry name" value="NAD(P)-binding Rossmann-fold domains"/>
    <property type="match status" value="1"/>
</dbReference>
<dbReference type="Proteomes" id="UP000035963">
    <property type="component" value="Unassembled WGS sequence"/>
</dbReference>
<dbReference type="PANTHER" id="PTHR43000">
    <property type="entry name" value="DTDP-D-GLUCOSE 4,6-DEHYDRATASE-RELATED"/>
    <property type="match status" value="1"/>
</dbReference>
<feature type="domain" description="NAD-dependent epimerase/dehydratase" evidence="3">
    <location>
        <begin position="4"/>
        <end position="163"/>
    </location>
</feature>
<evidence type="ECO:0000313" key="4">
    <source>
        <dbReference type="EMBL" id="KLU25262.1"/>
    </source>
</evidence>
<comment type="pathway">
    <text evidence="1">Bacterial outer membrane biogenesis; LPS O-antigen biosynthesis.</text>
</comment>
<protein>
    <submittedName>
        <fullName evidence="4">Epimerase</fullName>
    </submittedName>
</protein>
<evidence type="ECO:0000256" key="1">
    <source>
        <dbReference type="ARBA" id="ARBA00005125"/>
    </source>
</evidence>
<evidence type="ECO:0000256" key="2">
    <source>
        <dbReference type="ARBA" id="ARBA00007637"/>
    </source>
</evidence>
<evidence type="ECO:0000259" key="3">
    <source>
        <dbReference type="Pfam" id="PF01370"/>
    </source>
</evidence>